<evidence type="ECO:0000256" key="4">
    <source>
        <dbReference type="RuleBase" id="RU004003"/>
    </source>
</evidence>
<dbReference type="InterPro" id="IPR004845">
    <property type="entry name" value="T2SS_GspD_CS"/>
</dbReference>
<evidence type="ECO:0000256" key="2">
    <source>
        <dbReference type="ARBA" id="ARBA00022729"/>
    </source>
</evidence>
<evidence type="ECO:0000259" key="8">
    <source>
        <dbReference type="Pfam" id="PF00263"/>
    </source>
</evidence>
<dbReference type="EMBL" id="JBAWKS010000001">
    <property type="protein sequence ID" value="MEI4548438.1"/>
    <property type="molecule type" value="Genomic_DNA"/>
</dbReference>
<dbReference type="PANTHER" id="PTHR30332">
    <property type="entry name" value="PROBABLE GENERAL SECRETION PATHWAY PROTEIN D"/>
    <property type="match status" value="1"/>
</dbReference>
<dbReference type="Proteomes" id="UP001382455">
    <property type="component" value="Unassembled WGS sequence"/>
</dbReference>
<evidence type="ECO:0000256" key="1">
    <source>
        <dbReference type="ARBA" id="ARBA00004370"/>
    </source>
</evidence>
<organism evidence="10 11">
    <name type="scientific">Pseudoalteromonas spongiae</name>
    <dbReference type="NCBI Taxonomy" id="298657"/>
    <lineage>
        <taxon>Bacteria</taxon>
        <taxon>Pseudomonadati</taxon>
        <taxon>Pseudomonadota</taxon>
        <taxon>Gammaproteobacteria</taxon>
        <taxon>Alteromonadales</taxon>
        <taxon>Pseudoalteromonadaceae</taxon>
        <taxon>Pseudoalteromonas</taxon>
    </lineage>
</organism>
<reference evidence="10 11" key="1">
    <citation type="submission" date="2023-12" db="EMBL/GenBank/DDBJ databases">
        <title>Friends and Foes: Symbiotic and Algicidal bacterial influence on Karenia brevis blooms.</title>
        <authorList>
            <person name="Fei C."/>
            <person name="Mohamed A.R."/>
            <person name="Booker A."/>
            <person name="Arshad M."/>
            <person name="Klass S."/>
            <person name="Ahn S."/>
            <person name="Gilbert P.M."/>
            <person name="Heil C.A."/>
            <person name="Martinez J.M."/>
            <person name="Amin S.A."/>
        </authorList>
    </citation>
    <scope>NUCLEOTIDE SEQUENCE [LARGE SCALE GENOMIC DNA]</scope>
    <source>
        <strain evidence="10 11">CE15</strain>
    </source>
</reference>
<dbReference type="PROSITE" id="PS00875">
    <property type="entry name" value="T2SP_D"/>
    <property type="match status" value="1"/>
</dbReference>
<keyword evidence="5" id="KW-0813">Transport</keyword>
<dbReference type="InterPro" id="IPR038591">
    <property type="entry name" value="NolW-like_sf"/>
</dbReference>
<gene>
    <name evidence="10" type="ORF">WAE96_01790</name>
</gene>
<feature type="compositionally biased region" description="Low complexity" evidence="6">
    <location>
        <begin position="386"/>
        <end position="397"/>
    </location>
</feature>
<accession>A0ABU8EN90</accession>
<dbReference type="InterPro" id="IPR004846">
    <property type="entry name" value="T2SS/T3SS_dom"/>
</dbReference>
<feature type="domain" description="Type II/III secretion system secretin-like" evidence="8">
    <location>
        <begin position="501"/>
        <end position="663"/>
    </location>
</feature>
<evidence type="ECO:0000259" key="9">
    <source>
        <dbReference type="Pfam" id="PF03958"/>
    </source>
</evidence>
<keyword evidence="11" id="KW-1185">Reference proteome</keyword>
<dbReference type="InterPro" id="IPR001775">
    <property type="entry name" value="GspD/PilQ"/>
</dbReference>
<evidence type="ECO:0000313" key="11">
    <source>
        <dbReference type="Proteomes" id="UP001382455"/>
    </source>
</evidence>
<proteinExistence type="inferred from homology"/>
<dbReference type="PROSITE" id="PS51257">
    <property type="entry name" value="PROKAR_LIPOPROTEIN"/>
    <property type="match status" value="1"/>
</dbReference>
<comment type="subcellular location">
    <subcellularLocation>
        <location evidence="5">Cell outer membrane</location>
    </subcellularLocation>
    <subcellularLocation>
        <location evidence="1">Membrane</location>
    </subcellularLocation>
</comment>
<protein>
    <submittedName>
        <fullName evidence="10">Secretin N-terminal domain-containing protein</fullName>
    </submittedName>
</protein>
<evidence type="ECO:0000256" key="5">
    <source>
        <dbReference type="RuleBase" id="RU004004"/>
    </source>
</evidence>
<feature type="chain" id="PRO_5045805787" evidence="7">
    <location>
        <begin position="24"/>
        <end position="685"/>
    </location>
</feature>
<keyword evidence="3" id="KW-0472">Membrane</keyword>
<feature type="region of interest" description="Disordered" evidence="6">
    <location>
        <begin position="371"/>
        <end position="397"/>
    </location>
</feature>
<evidence type="ECO:0000256" key="6">
    <source>
        <dbReference type="SAM" id="MobiDB-lite"/>
    </source>
</evidence>
<feature type="signal peptide" evidence="7">
    <location>
        <begin position="1"/>
        <end position="23"/>
    </location>
</feature>
<dbReference type="PRINTS" id="PR00811">
    <property type="entry name" value="BCTERIALGSPD"/>
</dbReference>
<dbReference type="InterPro" id="IPR005644">
    <property type="entry name" value="NolW-like"/>
</dbReference>
<dbReference type="Gene3D" id="3.30.1370.120">
    <property type="match status" value="2"/>
</dbReference>
<dbReference type="Pfam" id="PF03958">
    <property type="entry name" value="Secretin_N"/>
    <property type="match status" value="1"/>
</dbReference>
<evidence type="ECO:0000313" key="10">
    <source>
        <dbReference type="EMBL" id="MEI4548438.1"/>
    </source>
</evidence>
<comment type="caution">
    <text evidence="10">The sequence shown here is derived from an EMBL/GenBank/DDBJ whole genome shotgun (WGS) entry which is preliminary data.</text>
</comment>
<dbReference type="InterPro" id="IPR050810">
    <property type="entry name" value="Bact_Secretion_Sys_Channel"/>
</dbReference>
<dbReference type="PANTHER" id="PTHR30332:SF24">
    <property type="entry name" value="SECRETIN GSPD-RELATED"/>
    <property type="match status" value="1"/>
</dbReference>
<keyword evidence="2 7" id="KW-0732">Signal</keyword>
<sequence>MNPVSVKKSLVSLSVLLALSGCALTNPNAGLQQEKTEIGKSYLESSNVENTKDVITTESVEKLGGTEVLNRLSENDKDITLGIDLAARFGEEKKFHISANALPVNDFINYVFGETLNVSYLVEPQVKALTSPVTLNLNEQVTGAKLFSLTQQILSQTKIDVSFRDGIYYLHMLADGAQSNTAFGFGRTQSSVPNVSGHVLQLVKLDFDLSTSLRKVIQDLTGVEVFHDRGQSLVTLKGDKEKVQRALSLLVMFDSSMIYNKSSALLTFQYIDSKTFIEKVKAILSEEGIEVGEGLRASKNVAFVPIEHLGKVAVFANSDEIVDRVAYWRNTLDKPATGTDQSFFIYHPKFARAMDLGASLAPLIGGAAPAGATREERTSASDRGQTKTSSKVPSKTTSIEGDNIRLVVDDRTNSLIFYGEGRFYQELQPIIKQLDIMPKQVMLEVIIAEVKLTGSFSKGVEYAIKNSSSGNRTNTVSFSGESGFSYSIVGLNGNFAVNLNQKDGLVNVLSRPTLLVRDGVSANISVGDNIPTIGSTTSDPISGDRETTQIEYRKTGVNLTVVPTVNAQGTIIMEIQQDISNESPDGSSINGSPSIFERKISTEVVAGDGQTVILGGLISENNSTNSNAVPLLGSIPVLGHLFRTDSNNQDKTELVVLVTPKIVHNLEDWNRVKSSFLSGLENVSF</sequence>
<dbReference type="Pfam" id="PF00263">
    <property type="entry name" value="Secretin"/>
    <property type="match status" value="1"/>
</dbReference>
<evidence type="ECO:0000256" key="7">
    <source>
        <dbReference type="SAM" id="SignalP"/>
    </source>
</evidence>
<feature type="domain" description="NolW-like" evidence="9">
    <location>
        <begin position="344"/>
        <end position="440"/>
    </location>
</feature>
<evidence type="ECO:0000256" key="3">
    <source>
        <dbReference type="ARBA" id="ARBA00023136"/>
    </source>
</evidence>
<comment type="similarity">
    <text evidence="4">Belongs to the bacterial secretin family.</text>
</comment>
<name>A0ABU8EN90_9GAMM</name>
<dbReference type="RefSeq" id="WP_100912553.1">
    <property type="nucleotide sequence ID" value="NZ_CP023398.1"/>
</dbReference>